<accession>A0A7X2T3R1</accession>
<keyword evidence="6" id="KW-1185">Reference proteome</keyword>
<evidence type="ECO:0000256" key="1">
    <source>
        <dbReference type="ARBA" id="ARBA00010233"/>
    </source>
</evidence>
<dbReference type="AlphaFoldDB" id="A0A7X2T3R1"/>
<dbReference type="SUPFAM" id="SSF52317">
    <property type="entry name" value="Class I glutamine amidotransferase-like"/>
    <property type="match status" value="1"/>
</dbReference>
<dbReference type="PIRSF" id="PIRSF028757">
    <property type="entry name" value="LD-carboxypeptidase"/>
    <property type="match status" value="1"/>
</dbReference>
<dbReference type="InterPro" id="IPR029062">
    <property type="entry name" value="Class_I_gatase-like"/>
</dbReference>
<sequence>MKIPDYLKEGDTIGITACSCGILDKIDKYKDSISNIKAQGFGILETKNVYTNGVVSSSSKQRAIELNQLVEDDSIKCIAIASGGDFLYDMLPYVDFHSISNHPKWIIGSSDPTSLLFTITTCLNIATMYTPCNMSGFNGKMHPSLYTFFDILKGKTVYQKQYPYCEDPPFSDSFKKKNEWIQINGNVDAKGVLIGGCIECLKDVIGTRFDHTLSFVNQFESVIWYFDVFNMTAESLYLTLLQFKNAGWFDTCSAICIGKVAFKSSYIDLSYKDAIQKAINDIPVIYNMDIGHVKPSFTLINGAMAHVVYNEKEAYLKIEG</sequence>
<dbReference type="InterPro" id="IPR003507">
    <property type="entry name" value="S66_fam"/>
</dbReference>
<comment type="similarity">
    <text evidence="1">Belongs to the peptidase S66 family.</text>
</comment>
<feature type="domain" description="LD-carboxypeptidase C-terminal" evidence="4">
    <location>
        <begin position="190"/>
        <end position="307"/>
    </location>
</feature>
<evidence type="ECO:0000259" key="4">
    <source>
        <dbReference type="Pfam" id="PF17676"/>
    </source>
</evidence>
<gene>
    <name evidence="5" type="ORF">FYJ50_03945</name>
</gene>
<dbReference type="InterPro" id="IPR027478">
    <property type="entry name" value="LdcA_N"/>
</dbReference>
<dbReference type="InterPro" id="IPR027461">
    <property type="entry name" value="Carboxypeptidase_A_C_sf"/>
</dbReference>
<dbReference type="EMBL" id="VUMM01000005">
    <property type="protein sequence ID" value="MSS01263.1"/>
    <property type="molecule type" value="Genomic_DNA"/>
</dbReference>
<dbReference type="PANTHER" id="PTHR30237:SF5">
    <property type="entry name" value="CARBOXYPEPTIDASE VC_A0337-RELATED"/>
    <property type="match status" value="1"/>
</dbReference>
<dbReference type="Pfam" id="PF17676">
    <property type="entry name" value="Peptidase_S66C"/>
    <property type="match status" value="1"/>
</dbReference>
<evidence type="ECO:0000313" key="6">
    <source>
        <dbReference type="Proteomes" id="UP000470082"/>
    </source>
</evidence>
<name>A0A7X2T3R1_9FIRM</name>
<comment type="caution">
    <text evidence="5">The sequence shown here is derived from an EMBL/GenBank/DDBJ whole genome shotgun (WGS) entry which is preliminary data.</text>
</comment>
<dbReference type="InterPro" id="IPR040921">
    <property type="entry name" value="Peptidase_S66C"/>
</dbReference>
<evidence type="ECO:0000259" key="3">
    <source>
        <dbReference type="Pfam" id="PF02016"/>
    </source>
</evidence>
<feature type="domain" description="LD-carboxypeptidase N-terminal" evidence="3">
    <location>
        <begin position="13"/>
        <end position="129"/>
    </location>
</feature>
<evidence type="ECO:0000256" key="2">
    <source>
        <dbReference type="ARBA" id="ARBA00022801"/>
    </source>
</evidence>
<dbReference type="CDD" id="cd07062">
    <property type="entry name" value="Peptidase_S66_mccF_like"/>
    <property type="match status" value="1"/>
</dbReference>
<protein>
    <submittedName>
        <fullName evidence="5">LD-carboxypeptidase</fullName>
    </submittedName>
</protein>
<keyword evidence="5" id="KW-0645">Protease</keyword>
<dbReference type="Gene3D" id="3.50.30.60">
    <property type="entry name" value="LD-carboxypeptidase A C-terminal domain-like"/>
    <property type="match status" value="1"/>
</dbReference>
<keyword evidence="5" id="KW-0121">Carboxypeptidase</keyword>
<keyword evidence="2" id="KW-0378">Hydrolase</keyword>
<evidence type="ECO:0000313" key="5">
    <source>
        <dbReference type="EMBL" id="MSS01263.1"/>
    </source>
</evidence>
<reference evidence="5 6" key="1">
    <citation type="submission" date="2019-08" db="EMBL/GenBank/DDBJ databases">
        <title>In-depth cultivation of the pig gut microbiome towards novel bacterial diversity and tailored functional studies.</title>
        <authorList>
            <person name="Wylensek D."/>
            <person name="Hitch T.C.A."/>
            <person name="Clavel T."/>
        </authorList>
    </citation>
    <scope>NUCLEOTIDE SEQUENCE [LARGE SCALE GENOMIC DNA]</scope>
    <source>
        <strain evidence="5 6">LKV-178-WT-2G</strain>
    </source>
</reference>
<dbReference type="PANTHER" id="PTHR30237">
    <property type="entry name" value="MURAMOYLTETRAPEPTIDE CARBOXYPEPTIDASE"/>
    <property type="match status" value="1"/>
</dbReference>
<dbReference type="Proteomes" id="UP000470082">
    <property type="component" value="Unassembled WGS sequence"/>
</dbReference>
<dbReference type="RefSeq" id="WP_154459730.1">
    <property type="nucleotide sequence ID" value="NZ_JAQYTQ010000065.1"/>
</dbReference>
<organism evidence="5 6">
    <name type="scientific">Floccifex porci</name>
    <dbReference type="NCBI Taxonomy" id="2606629"/>
    <lineage>
        <taxon>Bacteria</taxon>
        <taxon>Bacillati</taxon>
        <taxon>Bacillota</taxon>
        <taxon>Erysipelotrichia</taxon>
        <taxon>Erysipelotrichales</taxon>
        <taxon>Erysipelotrichaceae</taxon>
        <taxon>Floccifex</taxon>
    </lineage>
</organism>
<dbReference type="Gene3D" id="3.40.50.10740">
    <property type="entry name" value="Class I glutamine amidotransferase-like"/>
    <property type="match status" value="1"/>
</dbReference>
<proteinExistence type="inferred from homology"/>
<dbReference type="InterPro" id="IPR040449">
    <property type="entry name" value="Peptidase_S66_N"/>
</dbReference>
<dbReference type="Pfam" id="PF02016">
    <property type="entry name" value="Peptidase_S66"/>
    <property type="match status" value="1"/>
</dbReference>
<dbReference type="SUPFAM" id="SSF141986">
    <property type="entry name" value="LD-carboxypeptidase A C-terminal domain-like"/>
    <property type="match status" value="1"/>
</dbReference>
<dbReference type="GO" id="GO:0004180">
    <property type="term" value="F:carboxypeptidase activity"/>
    <property type="evidence" value="ECO:0007669"/>
    <property type="project" value="UniProtKB-KW"/>
</dbReference>